<dbReference type="Proteomes" id="UP000183954">
    <property type="component" value="Unassembled WGS sequence"/>
</dbReference>
<name>A0A1M6G0Y8_9FIRM</name>
<dbReference type="InterPro" id="IPR042070">
    <property type="entry name" value="PucR_C-HTH_sf"/>
</dbReference>
<dbReference type="AlphaFoldDB" id="A0A1M6G0Y8"/>
<dbReference type="InterPro" id="IPR001610">
    <property type="entry name" value="PAC"/>
</dbReference>
<feature type="domain" description="PAS" evidence="7">
    <location>
        <begin position="130"/>
        <end position="202"/>
    </location>
</feature>
<protein>
    <recommendedName>
        <fullName evidence="3">histidine kinase</fullName>
        <ecNumber evidence="3">2.7.13.3</ecNumber>
    </recommendedName>
</protein>
<evidence type="ECO:0000256" key="2">
    <source>
        <dbReference type="ARBA" id="ARBA00006754"/>
    </source>
</evidence>
<dbReference type="SMART" id="SM00091">
    <property type="entry name" value="PAS"/>
    <property type="match status" value="3"/>
</dbReference>
<dbReference type="PROSITE" id="PS50112">
    <property type="entry name" value="PAS"/>
    <property type="match status" value="1"/>
</dbReference>
<dbReference type="InterPro" id="IPR035965">
    <property type="entry name" value="PAS-like_dom_sf"/>
</dbReference>
<accession>A0A1M6G0Y8</accession>
<dbReference type="InterPro" id="IPR052162">
    <property type="entry name" value="Sensor_kinase/Photoreceptor"/>
</dbReference>
<comment type="catalytic activity">
    <reaction evidence="1">
        <text>ATP + protein L-histidine = ADP + protein N-phospho-L-histidine.</text>
        <dbReference type="EC" id="2.7.13.3"/>
    </reaction>
</comment>
<dbReference type="SUPFAM" id="SSF55785">
    <property type="entry name" value="PYP-like sensor domain (PAS domain)"/>
    <property type="match status" value="3"/>
</dbReference>
<dbReference type="PANTHER" id="PTHR43304:SF1">
    <property type="entry name" value="PAC DOMAIN-CONTAINING PROTEIN"/>
    <property type="match status" value="1"/>
</dbReference>
<dbReference type="InterPro" id="IPR025736">
    <property type="entry name" value="PucR_C-HTH_dom"/>
</dbReference>
<reference evidence="10" key="1">
    <citation type="submission" date="2016-11" db="EMBL/GenBank/DDBJ databases">
        <authorList>
            <person name="Varghese N."/>
            <person name="Submissions S."/>
        </authorList>
    </citation>
    <scope>NUCLEOTIDE SEQUENCE [LARGE SCALE GENOMIC DNA]</scope>
    <source>
        <strain evidence="10">DSM 15449</strain>
    </source>
</reference>
<dbReference type="PROSITE" id="PS50113">
    <property type="entry name" value="PAC"/>
    <property type="match status" value="1"/>
</dbReference>
<dbReference type="InterPro" id="IPR041522">
    <property type="entry name" value="CdaR_GGDEF"/>
</dbReference>
<dbReference type="SMART" id="SM00086">
    <property type="entry name" value="PAC"/>
    <property type="match status" value="3"/>
</dbReference>
<evidence type="ECO:0000259" key="7">
    <source>
        <dbReference type="PROSITE" id="PS50112"/>
    </source>
</evidence>
<dbReference type="InterPro" id="IPR013656">
    <property type="entry name" value="PAS_4"/>
</dbReference>
<evidence type="ECO:0000256" key="3">
    <source>
        <dbReference type="ARBA" id="ARBA00012438"/>
    </source>
</evidence>
<dbReference type="InterPro" id="IPR013655">
    <property type="entry name" value="PAS_fold_3"/>
</dbReference>
<keyword evidence="10" id="KW-1185">Reference proteome</keyword>
<organism evidence="9 10">
    <name type="scientific">Desulfosporosinus lacus DSM 15449</name>
    <dbReference type="NCBI Taxonomy" id="1121420"/>
    <lineage>
        <taxon>Bacteria</taxon>
        <taxon>Bacillati</taxon>
        <taxon>Bacillota</taxon>
        <taxon>Clostridia</taxon>
        <taxon>Eubacteriales</taxon>
        <taxon>Desulfitobacteriaceae</taxon>
        <taxon>Desulfosporosinus</taxon>
    </lineage>
</organism>
<dbReference type="NCBIfam" id="TIGR00229">
    <property type="entry name" value="sensory_box"/>
    <property type="match status" value="3"/>
</dbReference>
<comment type="similarity">
    <text evidence="2">Belongs to the CdaR family.</text>
</comment>
<dbReference type="STRING" id="1121420.SAMN02746098_05041"/>
<evidence type="ECO:0000256" key="1">
    <source>
        <dbReference type="ARBA" id="ARBA00000085"/>
    </source>
</evidence>
<dbReference type="Gene3D" id="1.10.10.2840">
    <property type="entry name" value="PucR C-terminal helix-turn-helix domain"/>
    <property type="match status" value="1"/>
</dbReference>
<dbReference type="GO" id="GO:0004673">
    <property type="term" value="F:protein histidine kinase activity"/>
    <property type="evidence" value="ECO:0007669"/>
    <property type="project" value="UniProtKB-EC"/>
</dbReference>
<evidence type="ECO:0000256" key="4">
    <source>
        <dbReference type="ARBA" id="ARBA00022553"/>
    </source>
</evidence>
<gene>
    <name evidence="9" type="ORF">SAMN02746098_05041</name>
</gene>
<dbReference type="CDD" id="cd00130">
    <property type="entry name" value="PAS"/>
    <property type="match status" value="1"/>
</dbReference>
<dbReference type="InterPro" id="IPR000014">
    <property type="entry name" value="PAS"/>
</dbReference>
<proteinExistence type="inferred from homology"/>
<evidence type="ECO:0000259" key="8">
    <source>
        <dbReference type="PROSITE" id="PS50113"/>
    </source>
</evidence>
<dbReference type="Pfam" id="PF17853">
    <property type="entry name" value="GGDEF_2"/>
    <property type="match status" value="1"/>
</dbReference>
<feature type="domain" description="PAC" evidence="8">
    <location>
        <begin position="206"/>
        <end position="258"/>
    </location>
</feature>
<dbReference type="Pfam" id="PF13426">
    <property type="entry name" value="PAS_9"/>
    <property type="match status" value="1"/>
</dbReference>
<dbReference type="EMBL" id="FQXJ01000034">
    <property type="protein sequence ID" value="SHJ03631.1"/>
    <property type="molecule type" value="Genomic_DNA"/>
</dbReference>
<dbReference type="PANTHER" id="PTHR43304">
    <property type="entry name" value="PHYTOCHROME-LIKE PROTEIN CPH1"/>
    <property type="match status" value="1"/>
</dbReference>
<dbReference type="Pfam" id="PF13556">
    <property type="entry name" value="HTH_30"/>
    <property type="match status" value="1"/>
</dbReference>
<keyword evidence="6" id="KW-0418">Kinase</keyword>
<dbReference type="Gene3D" id="3.30.450.20">
    <property type="entry name" value="PAS domain"/>
    <property type="match status" value="3"/>
</dbReference>
<evidence type="ECO:0000313" key="10">
    <source>
        <dbReference type="Proteomes" id="UP000183954"/>
    </source>
</evidence>
<dbReference type="Pfam" id="PF08447">
    <property type="entry name" value="PAS_3"/>
    <property type="match status" value="1"/>
</dbReference>
<dbReference type="EC" id="2.7.13.3" evidence="3"/>
<evidence type="ECO:0000256" key="6">
    <source>
        <dbReference type="ARBA" id="ARBA00022777"/>
    </source>
</evidence>
<keyword evidence="4" id="KW-0597">Phosphoprotein</keyword>
<keyword evidence="5" id="KW-0808">Transferase</keyword>
<evidence type="ECO:0000313" key="9">
    <source>
        <dbReference type="EMBL" id="SHJ03631.1"/>
    </source>
</evidence>
<dbReference type="RefSeq" id="WP_073033171.1">
    <property type="nucleotide sequence ID" value="NZ_FQXJ01000034.1"/>
</dbReference>
<evidence type="ECO:0000256" key="5">
    <source>
        <dbReference type="ARBA" id="ARBA00022679"/>
    </source>
</evidence>
<dbReference type="Pfam" id="PF08448">
    <property type="entry name" value="PAS_4"/>
    <property type="match status" value="1"/>
</dbReference>
<sequence>MPKRIEHYSMDKYQEIYFFSPTAMIIIDIDTGDIAEVNQTAIDYYGYTTNEFLRLKIFNLDLGEPSIISEWMKDMSRPKTLISKHRLKSSEIRDVEISSRIINLEGKKHIILSIVDVTERLQVEKELRENRDRLELVLSSTKSGIWDYDMINDSAYMDKQWKGILGYEEHELTGGAKEWQSRWHPQDKEKITLAVQQSRDGKTDQYEVEHRMRHKDGSYRWVNATGKIIHNEKGQPVRAVGAMTDITKMKETESRILESENKLRDFAQAVPDASAIVDEDGRYIEVFGNSGEQMEPSIKMQGMTFHQLFPQDLADLMLEDVRNVVATGENKTMIREMYFGSEKRYVEGRVGPMQYRINGKRTVVVVISDITGRLEVDQILKFTYELQRKSDFINDILSGLIIGNEKTLIMAKEIGINFDTPLYCCLIDFQESNVKNKNGQNSKLSKSQMNQILYLISTHTNYIVWDNRDKIGVLCQDGNSQESWEKSMKAASELKEIISREKLNFDIIIGISDIHCGASSIKNSYQEASNTLISAQCQVQDQGGIYHHKDVGLFQILSLIYGKDYSLEFVKKMVGPLIEHDLEKGSDLLITLEEILQNNNLKDAANKLFIHYKTLFFRKQRLEKILGVSLDNVDVRLALATAIKLHKLMLSNPTPR</sequence>
<dbReference type="InterPro" id="IPR000700">
    <property type="entry name" value="PAS-assoc_C"/>
</dbReference>